<evidence type="ECO:0000313" key="1">
    <source>
        <dbReference type="EMBL" id="EAT77062.1"/>
    </source>
</evidence>
<name>Q0TY63_PHANO</name>
<sequence length="43" mass="4875">MARKPDLCRTAGEELLHCFKYAKACFSGTKDMELTFFDGESLL</sequence>
<dbReference type="InParanoid" id="Q0TY63"/>
<dbReference type="RefSeq" id="XP_001805828.1">
    <property type="nucleotide sequence ID" value="XM_001805776.1"/>
</dbReference>
<organism evidence="1 2">
    <name type="scientific">Phaeosphaeria nodorum (strain SN15 / ATCC MYA-4574 / FGSC 10173)</name>
    <name type="common">Glume blotch fungus</name>
    <name type="synonym">Parastagonospora nodorum</name>
    <dbReference type="NCBI Taxonomy" id="321614"/>
    <lineage>
        <taxon>Eukaryota</taxon>
        <taxon>Fungi</taxon>
        <taxon>Dikarya</taxon>
        <taxon>Ascomycota</taxon>
        <taxon>Pezizomycotina</taxon>
        <taxon>Dothideomycetes</taxon>
        <taxon>Pleosporomycetidae</taxon>
        <taxon>Pleosporales</taxon>
        <taxon>Pleosporineae</taxon>
        <taxon>Phaeosphaeriaceae</taxon>
        <taxon>Parastagonospora</taxon>
    </lineage>
</organism>
<proteinExistence type="predicted"/>
<dbReference type="GeneID" id="5982758"/>
<dbReference type="KEGG" id="pno:SNOG_15687"/>
<dbReference type="AlphaFoldDB" id="Q0TY63"/>
<accession>Q0TY63</accession>
<dbReference type="EMBL" id="CH445363">
    <property type="protein sequence ID" value="EAT77062.1"/>
    <property type="molecule type" value="Genomic_DNA"/>
</dbReference>
<dbReference type="Proteomes" id="UP000001055">
    <property type="component" value="Unassembled WGS sequence"/>
</dbReference>
<evidence type="ECO:0000313" key="2">
    <source>
        <dbReference type="Proteomes" id="UP000001055"/>
    </source>
</evidence>
<reference evidence="2" key="1">
    <citation type="journal article" date="2007" name="Plant Cell">
        <title>Dothideomycete-plant interactions illuminated by genome sequencing and EST analysis of the wheat pathogen Stagonospora nodorum.</title>
        <authorList>
            <person name="Hane J.K."/>
            <person name="Lowe R.G."/>
            <person name="Solomon P.S."/>
            <person name="Tan K.C."/>
            <person name="Schoch C.L."/>
            <person name="Spatafora J.W."/>
            <person name="Crous P.W."/>
            <person name="Kodira C."/>
            <person name="Birren B.W."/>
            <person name="Galagan J.E."/>
            <person name="Torriani S.F."/>
            <person name="McDonald B.A."/>
            <person name="Oliver R.P."/>
        </authorList>
    </citation>
    <scope>NUCLEOTIDE SEQUENCE [LARGE SCALE GENOMIC DNA]</scope>
    <source>
        <strain evidence="2">SN15 / ATCC MYA-4574 / FGSC 10173</strain>
    </source>
</reference>
<gene>
    <name evidence="1" type="ORF">SNOG_15687</name>
</gene>
<protein>
    <submittedName>
        <fullName evidence="1">Uncharacterized protein</fullName>
    </submittedName>
</protein>